<organism evidence="6 7">
    <name type="scientific">Acrasis kona</name>
    <dbReference type="NCBI Taxonomy" id="1008807"/>
    <lineage>
        <taxon>Eukaryota</taxon>
        <taxon>Discoba</taxon>
        <taxon>Heterolobosea</taxon>
        <taxon>Tetramitia</taxon>
        <taxon>Eutetramitia</taxon>
        <taxon>Acrasidae</taxon>
        <taxon>Acrasis</taxon>
    </lineage>
</organism>
<evidence type="ECO:0000256" key="4">
    <source>
        <dbReference type="ARBA" id="ARBA00022840"/>
    </source>
</evidence>
<dbReference type="GO" id="GO:0004672">
    <property type="term" value="F:protein kinase activity"/>
    <property type="evidence" value="ECO:0007669"/>
    <property type="project" value="InterPro"/>
</dbReference>
<dbReference type="GO" id="GO:0005524">
    <property type="term" value="F:ATP binding"/>
    <property type="evidence" value="ECO:0007669"/>
    <property type="project" value="UniProtKB-KW"/>
</dbReference>
<feature type="domain" description="Protein kinase" evidence="5">
    <location>
        <begin position="1"/>
        <end position="152"/>
    </location>
</feature>
<gene>
    <name evidence="6" type="ORF">AKO1_009484</name>
</gene>
<dbReference type="InterPro" id="IPR011009">
    <property type="entry name" value="Kinase-like_dom_sf"/>
</dbReference>
<dbReference type="Proteomes" id="UP001431209">
    <property type="component" value="Unassembled WGS sequence"/>
</dbReference>
<keyword evidence="4" id="KW-0067">ATP-binding</keyword>
<evidence type="ECO:0000256" key="2">
    <source>
        <dbReference type="ARBA" id="ARBA00022741"/>
    </source>
</evidence>
<dbReference type="PANTHER" id="PTHR48016">
    <property type="entry name" value="MAP KINASE KINASE KINASE SSK2-RELATED-RELATED"/>
    <property type="match status" value="1"/>
</dbReference>
<name>A0AAW2ZP79_9EUKA</name>
<keyword evidence="1" id="KW-0808">Transferase</keyword>
<dbReference type="PROSITE" id="PS00108">
    <property type="entry name" value="PROTEIN_KINASE_ST"/>
    <property type="match status" value="1"/>
</dbReference>
<reference evidence="6 7" key="1">
    <citation type="submission" date="2024-03" db="EMBL/GenBank/DDBJ databases">
        <title>The Acrasis kona genome and developmental transcriptomes reveal deep origins of eukaryotic multicellular pathways.</title>
        <authorList>
            <person name="Sheikh S."/>
            <person name="Fu C.-J."/>
            <person name="Brown M.W."/>
            <person name="Baldauf S.L."/>
        </authorList>
    </citation>
    <scope>NUCLEOTIDE SEQUENCE [LARGE SCALE GENOMIC DNA]</scope>
    <source>
        <strain evidence="6 7">ATCC MYA-3509</strain>
    </source>
</reference>
<evidence type="ECO:0000313" key="6">
    <source>
        <dbReference type="EMBL" id="KAL0490462.1"/>
    </source>
</evidence>
<dbReference type="AlphaFoldDB" id="A0AAW2ZP79"/>
<keyword evidence="3" id="KW-0418">Kinase</keyword>
<evidence type="ECO:0000259" key="5">
    <source>
        <dbReference type="PROSITE" id="PS50011"/>
    </source>
</evidence>
<protein>
    <submittedName>
        <fullName evidence="6">MAPKKK protein</fullName>
    </submittedName>
</protein>
<dbReference type="SUPFAM" id="SSF56112">
    <property type="entry name" value="Protein kinase-like (PK-like)"/>
    <property type="match status" value="1"/>
</dbReference>
<comment type="caution">
    <text evidence="6">The sequence shown here is derived from an EMBL/GenBank/DDBJ whole genome shotgun (WGS) entry which is preliminary data.</text>
</comment>
<sequence>MLLGLQYLHFCDVIHRDIKADNILISHDGIVKMADFGSSKNAIVEQITNSNHKQITGTPMWMSILYGLYGKASDVWSLGCTIIEMLTGDLPYPHLATAGGPYSILYRIANERLVPNIPNFLGDDAKSFLQMCLKPDPADRATVDELLNHPFIVAPVNPNTLLKVSAPIFNDEHEKYEDENSFLSYDGSDHFGSYPNSYNEEPLAGSPIHSPKSPFNPFKFDVAGRRGSALEAGTRSKEVFSPRRPSLGMILGSVRAWDIAKNNK</sequence>
<dbReference type="InterPro" id="IPR050538">
    <property type="entry name" value="MAP_kinase_kinase_kinase"/>
</dbReference>
<evidence type="ECO:0000256" key="3">
    <source>
        <dbReference type="ARBA" id="ARBA00022777"/>
    </source>
</evidence>
<keyword evidence="2" id="KW-0547">Nucleotide-binding</keyword>
<dbReference type="Pfam" id="PF00069">
    <property type="entry name" value="Pkinase"/>
    <property type="match status" value="1"/>
</dbReference>
<evidence type="ECO:0000313" key="7">
    <source>
        <dbReference type="Proteomes" id="UP001431209"/>
    </source>
</evidence>
<accession>A0AAW2ZP79</accession>
<dbReference type="PROSITE" id="PS50011">
    <property type="entry name" value="PROTEIN_KINASE_DOM"/>
    <property type="match status" value="1"/>
</dbReference>
<dbReference type="Gene3D" id="1.10.510.10">
    <property type="entry name" value="Transferase(Phosphotransferase) domain 1"/>
    <property type="match status" value="1"/>
</dbReference>
<dbReference type="InterPro" id="IPR008271">
    <property type="entry name" value="Ser/Thr_kinase_AS"/>
</dbReference>
<dbReference type="SMART" id="SM00220">
    <property type="entry name" value="S_TKc"/>
    <property type="match status" value="1"/>
</dbReference>
<dbReference type="EMBL" id="JAOPGA020001688">
    <property type="protein sequence ID" value="KAL0490462.1"/>
    <property type="molecule type" value="Genomic_DNA"/>
</dbReference>
<proteinExistence type="predicted"/>
<keyword evidence="7" id="KW-1185">Reference proteome</keyword>
<evidence type="ECO:0000256" key="1">
    <source>
        <dbReference type="ARBA" id="ARBA00022679"/>
    </source>
</evidence>
<dbReference type="PANTHER" id="PTHR48016:SF56">
    <property type="entry name" value="MAPKK KINASE"/>
    <property type="match status" value="1"/>
</dbReference>
<dbReference type="InterPro" id="IPR000719">
    <property type="entry name" value="Prot_kinase_dom"/>
</dbReference>